<feature type="active site" description="Proton acceptor" evidence="3">
    <location>
        <position position="119"/>
    </location>
</feature>
<evidence type="ECO:0000256" key="3">
    <source>
        <dbReference type="PROSITE-ProRule" id="PRU00354"/>
    </source>
</evidence>
<organism evidence="5">
    <name type="scientific">Dolomedes sulfureus</name>
    <dbReference type="NCBI Taxonomy" id="492288"/>
    <lineage>
        <taxon>Eukaryota</taxon>
        <taxon>Metazoa</taxon>
        <taxon>Ecdysozoa</taxon>
        <taxon>Arthropoda</taxon>
        <taxon>Chelicerata</taxon>
        <taxon>Arachnida</taxon>
        <taxon>Araneae</taxon>
        <taxon>Araneomorphae</taxon>
        <taxon>Entelegynae</taxon>
        <taxon>Lycosoidea</taxon>
        <taxon>Pisauridae</taxon>
        <taxon>Dolomedes</taxon>
    </lineage>
</organism>
<dbReference type="InterPro" id="IPR001045">
    <property type="entry name" value="Spermi_synthase"/>
</dbReference>
<dbReference type="PROSITE" id="PS01330">
    <property type="entry name" value="PABS_1"/>
    <property type="match status" value="1"/>
</dbReference>
<evidence type="ECO:0000256" key="1">
    <source>
        <dbReference type="ARBA" id="ARBA00007867"/>
    </source>
</evidence>
<dbReference type="Gene3D" id="3.40.50.150">
    <property type="entry name" value="Vaccinia Virus protein VP39"/>
    <property type="match status" value="1"/>
</dbReference>
<dbReference type="InterPro" id="IPR029063">
    <property type="entry name" value="SAM-dependent_MTases_sf"/>
</dbReference>
<dbReference type="PANTHER" id="PTHR11558:SF11">
    <property type="entry name" value="SPERMIDINE SYNTHASE"/>
    <property type="match status" value="1"/>
</dbReference>
<dbReference type="CDD" id="cd02440">
    <property type="entry name" value="AdoMet_MTases"/>
    <property type="match status" value="1"/>
</dbReference>
<sequence length="271" mass="29921">MSSEVSSGDKRRKFGVNAFKENWFSENGTLAEDFAWSIEIKKVLIIGGGDGGVARELSKHPSVQSIVLCEIDEAVIRASKRHLPFMSKGFQSPKLTVNIGDGVEYVRKQKGQFDVIITDSSDPVGLAADVHEKPYFESLKSALRPGGVVAAQGGCYWFDIEKTRELLDACRSVFPVVDYAFAFTPSSPGGQCGFLLCGVAAETNFREPMEKLTSQTLKDFGFRYYTPRCPSRRFCTSAVYFEGTGPEGGSWPALIRGKRRGNICCTYFLEK</sequence>
<dbReference type="GO" id="GO:0004766">
    <property type="term" value="F:spermidine synthase activity"/>
    <property type="evidence" value="ECO:0007669"/>
    <property type="project" value="TreeGrafter"/>
</dbReference>
<keyword evidence="3" id="KW-0620">Polyamine biosynthesis</keyword>
<dbReference type="InterPro" id="IPR030373">
    <property type="entry name" value="PABS_CS"/>
</dbReference>
<proteinExistence type="evidence at transcript level"/>
<evidence type="ECO:0000256" key="2">
    <source>
        <dbReference type="ARBA" id="ARBA00022679"/>
    </source>
</evidence>
<keyword evidence="2 3" id="KW-0808">Transferase</keyword>
<dbReference type="GO" id="GO:0008295">
    <property type="term" value="P:spermidine biosynthetic process"/>
    <property type="evidence" value="ECO:0007669"/>
    <property type="project" value="TreeGrafter"/>
</dbReference>
<feature type="domain" description="PABS" evidence="4">
    <location>
        <begin position="1"/>
        <end position="199"/>
    </location>
</feature>
<dbReference type="EMBL" id="KP777782">
    <property type="protein sequence ID" value="ALJ10924.1"/>
    <property type="molecule type" value="mRNA"/>
</dbReference>
<protein>
    <submittedName>
        <fullName evidence="5">Spermidine synthase</fullName>
    </submittedName>
</protein>
<name>A0A0P0DIW6_9ARAC</name>
<dbReference type="Pfam" id="PF01564">
    <property type="entry name" value="Spermine_synth"/>
    <property type="match status" value="1"/>
</dbReference>
<reference evidence="5" key="2">
    <citation type="submission" date="2015-02" db="EMBL/GenBank/DDBJ databases">
        <authorList>
            <person name="Chooi Y.-H."/>
        </authorList>
    </citation>
    <scope>NUCLEOTIDE SEQUENCE</scope>
</reference>
<dbReference type="PANTHER" id="PTHR11558">
    <property type="entry name" value="SPERMIDINE/SPERMINE SYNTHASE"/>
    <property type="match status" value="1"/>
</dbReference>
<evidence type="ECO:0000313" key="5">
    <source>
        <dbReference type="EMBL" id="ALJ10924.1"/>
    </source>
</evidence>
<accession>A0A0P0DIW6</accession>
<dbReference type="GO" id="GO:0005829">
    <property type="term" value="C:cytosol"/>
    <property type="evidence" value="ECO:0007669"/>
    <property type="project" value="TreeGrafter"/>
</dbReference>
<dbReference type="SUPFAM" id="SSF53335">
    <property type="entry name" value="S-adenosyl-L-methionine-dependent methyltransferases"/>
    <property type="match status" value="1"/>
</dbReference>
<dbReference type="PROSITE" id="PS51006">
    <property type="entry name" value="PABS_2"/>
    <property type="match status" value="1"/>
</dbReference>
<evidence type="ECO:0000259" key="4">
    <source>
        <dbReference type="PROSITE" id="PS51006"/>
    </source>
</evidence>
<comment type="similarity">
    <text evidence="1">Belongs to the spermidine/spermine synthase family.</text>
</comment>
<dbReference type="AlphaFoldDB" id="A0A0P0DIW6"/>
<dbReference type="HAMAP" id="MF_00198">
    <property type="entry name" value="Spermidine_synth"/>
    <property type="match status" value="1"/>
</dbReference>
<reference evidence="5" key="1">
    <citation type="journal article" date="2015" name="PLoS ONE">
        <title>A Comparative Analysis of the Venom Gland Transcriptomes of the Fishing Spiders Dolomedes mizhoanus and Dolomedes sulfurous.</title>
        <authorList>
            <person name="Xu X."/>
            <person name="Wang H."/>
            <person name="Zhang F."/>
            <person name="Hu Z."/>
            <person name="Liang S."/>
            <person name="Liu Z."/>
        </authorList>
    </citation>
    <scope>NUCLEOTIDE SEQUENCE</scope>
</reference>
<dbReference type="InterPro" id="IPR030374">
    <property type="entry name" value="PABS"/>
</dbReference>